<evidence type="ECO:0000313" key="1">
    <source>
        <dbReference type="EMBL" id="CAH2762118.1"/>
    </source>
</evidence>
<dbReference type="EMBL" id="OW659477">
    <property type="protein sequence ID" value="CAH2762144.1"/>
    <property type="molecule type" value="Genomic_DNA"/>
</dbReference>
<protein>
    <submittedName>
        <fullName evidence="2">Uncharacterized protein</fullName>
    </submittedName>
</protein>
<reference evidence="2" key="1">
    <citation type="submission" date="2022-04" db="EMBL/GenBank/DDBJ databases">
        <authorList>
            <person name="Forde T."/>
        </authorList>
    </citation>
    <scope>NUCLEOTIDE SEQUENCE</scope>
    <source>
        <strain evidence="2">A18Y016a</strain>
        <strain evidence="1">A18Y020d</strain>
    </source>
</reference>
<evidence type="ECO:0000313" key="4">
    <source>
        <dbReference type="Proteomes" id="UP001154111"/>
    </source>
</evidence>
<evidence type="ECO:0000313" key="3">
    <source>
        <dbReference type="Proteomes" id="UP001154095"/>
    </source>
</evidence>
<evidence type="ECO:0000313" key="2">
    <source>
        <dbReference type="EMBL" id="CAH2762144.1"/>
    </source>
</evidence>
<dbReference type="AlphaFoldDB" id="A0AAU9VH10"/>
<accession>A0AAU9VH10</accession>
<dbReference type="Proteomes" id="UP001154095">
    <property type="component" value="Chromosome"/>
</dbReference>
<gene>
    <name evidence="2" type="ORF">ERYAMS2_01056</name>
    <name evidence="1" type="ORF">ERYAMS_00763</name>
</gene>
<keyword evidence="3" id="KW-1185">Reference proteome</keyword>
<proteinExistence type="predicted"/>
<name>A0AAU9VH10_9FIRM</name>
<organism evidence="2 4">
    <name type="scientific">Erysipelothrix amsterdamensis</name>
    <dbReference type="NCBI Taxonomy" id="2929157"/>
    <lineage>
        <taxon>Bacteria</taxon>
        <taxon>Bacillati</taxon>
        <taxon>Bacillota</taxon>
        <taxon>Erysipelotrichia</taxon>
        <taxon>Erysipelotrichales</taxon>
        <taxon>Erysipelotrichaceae</taxon>
        <taxon>Erysipelothrix</taxon>
    </lineage>
</organism>
<sequence length="143" mass="15920">MIEESTRANLQIYTAPLITNRDHFYIVIKNFGNSSARIEKASIDETTDSALTVNEKPFSTRMKDTVLAPGQTATYAVVPSNLDSNHVSTIELSYFSTNTNKVYKAAFEGKLRSLSTLPSIGISDAPIDKQLLELLQDHLRRNL</sequence>
<dbReference type="EMBL" id="OW659496">
    <property type="protein sequence ID" value="CAH2762118.1"/>
    <property type="molecule type" value="Genomic_DNA"/>
</dbReference>
<dbReference type="Proteomes" id="UP001154111">
    <property type="component" value="Chromosome"/>
</dbReference>